<evidence type="ECO:0000313" key="3">
    <source>
        <dbReference type="Proteomes" id="UP001594351"/>
    </source>
</evidence>
<dbReference type="SUPFAM" id="SSF52833">
    <property type="entry name" value="Thioredoxin-like"/>
    <property type="match status" value="1"/>
</dbReference>
<dbReference type="InterPro" id="IPR016024">
    <property type="entry name" value="ARM-type_fold"/>
</dbReference>
<dbReference type="Gene3D" id="1.25.10.10">
    <property type="entry name" value="Leucine-rich Repeat Variant"/>
    <property type="match status" value="1"/>
</dbReference>
<dbReference type="InterPro" id="IPR011989">
    <property type="entry name" value="ARM-like"/>
</dbReference>
<dbReference type="InterPro" id="IPR012336">
    <property type="entry name" value="Thioredoxin-like_fold"/>
</dbReference>
<sequence>MKFNQNDFDCRLLQNLHNPVKIVINAASSYYQDVKRIMAMVSENCRHVLITEETADGDDLFYFTICDTDKGRVKYLALPVEMEWEPFLQTLVAFSEGSGSRPTHHIPLSSSLPQSVELLIAISPFCPHCAEMVVLVNSLAAANRHISTVVVDVSLEVAFLAQYNIQSSPTIIINGHKAFVGQTDLASLVDYISSGGEAQFKKRIMTLIEEREEGQALQEILAHPTGPALLGSLVASPALSTRLGILALFEDLEDLDSLKAREAVPTLLELINHQEIPIKCDVIMTLGILKDERALEALRPLLGHPDEDVAEGAAEAIDDIESAQDE</sequence>
<proteinExistence type="predicted"/>
<dbReference type="EMBL" id="JBHPBY010000201">
    <property type="protein sequence ID" value="MFC1851558.1"/>
    <property type="molecule type" value="Genomic_DNA"/>
</dbReference>
<dbReference type="Gene3D" id="3.40.30.80">
    <property type="match status" value="1"/>
</dbReference>
<evidence type="ECO:0000313" key="2">
    <source>
        <dbReference type="EMBL" id="MFC1851558.1"/>
    </source>
</evidence>
<dbReference type="PANTHER" id="PTHR37170">
    <property type="entry name" value="GLUTAREDOXIN-RELATED"/>
    <property type="match status" value="1"/>
</dbReference>
<feature type="domain" description="Thioredoxin-like fold" evidence="1">
    <location>
        <begin position="120"/>
        <end position="183"/>
    </location>
</feature>
<comment type="caution">
    <text evidence="2">The sequence shown here is derived from an EMBL/GenBank/DDBJ whole genome shotgun (WGS) entry which is preliminary data.</text>
</comment>
<organism evidence="2 3">
    <name type="scientific">candidate division CSSED10-310 bacterium</name>
    <dbReference type="NCBI Taxonomy" id="2855610"/>
    <lineage>
        <taxon>Bacteria</taxon>
        <taxon>Bacteria division CSSED10-310</taxon>
    </lineage>
</organism>
<dbReference type="SUPFAM" id="SSF48371">
    <property type="entry name" value="ARM repeat"/>
    <property type="match status" value="1"/>
</dbReference>
<gene>
    <name evidence="2" type="ORF">ACFL27_15285</name>
</gene>
<reference evidence="2 3" key="1">
    <citation type="submission" date="2024-09" db="EMBL/GenBank/DDBJ databases">
        <title>Laminarin stimulates single cell rates of sulfate reduction while oxygen inhibits transcriptomic activity in coastal marine sediment.</title>
        <authorList>
            <person name="Lindsay M."/>
            <person name="Orcutt B."/>
            <person name="Emerson D."/>
            <person name="Stepanauskas R."/>
            <person name="D'Angelo T."/>
        </authorList>
    </citation>
    <scope>NUCLEOTIDE SEQUENCE [LARGE SCALE GENOMIC DNA]</scope>
    <source>
        <strain evidence="2">SAG AM-311-K15</strain>
    </source>
</reference>
<keyword evidence="3" id="KW-1185">Reference proteome</keyword>
<name>A0ABV6YZE8_UNCC1</name>
<dbReference type="InterPro" id="IPR036249">
    <property type="entry name" value="Thioredoxin-like_sf"/>
</dbReference>
<dbReference type="Proteomes" id="UP001594351">
    <property type="component" value="Unassembled WGS sequence"/>
</dbReference>
<evidence type="ECO:0000259" key="1">
    <source>
        <dbReference type="Pfam" id="PF13192"/>
    </source>
</evidence>
<dbReference type="Pfam" id="PF13646">
    <property type="entry name" value="HEAT_2"/>
    <property type="match status" value="1"/>
</dbReference>
<accession>A0ABV6YZE8</accession>
<protein>
    <submittedName>
        <fullName evidence="2">HEAT repeat domain-containing protein</fullName>
    </submittedName>
</protein>
<dbReference type="Pfam" id="PF13192">
    <property type="entry name" value="Thioredoxin_3"/>
    <property type="match status" value="1"/>
</dbReference>
<dbReference type="PANTHER" id="PTHR37170:SF1">
    <property type="entry name" value="GLUTAREDOXIN-LIKE PROTEIN"/>
    <property type="match status" value="1"/>
</dbReference>